<feature type="non-terminal residue" evidence="2">
    <location>
        <position position="73"/>
    </location>
</feature>
<keyword evidence="3" id="KW-1185">Reference proteome</keyword>
<evidence type="ECO:0000313" key="2">
    <source>
        <dbReference type="EMBL" id="KAJ1107623.1"/>
    </source>
</evidence>
<gene>
    <name evidence="2" type="ORF">NDU88_005013</name>
</gene>
<name>A0AAV7N334_PLEWA</name>
<feature type="transmembrane region" description="Helical" evidence="1">
    <location>
        <begin position="6"/>
        <end position="24"/>
    </location>
</feature>
<protein>
    <recommendedName>
        <fullName evidence="4">Secreted protein</fullName>
    </recommendedName>
</protein>
<dbReference type="AlphaFoldDB" id="A0AAV7N334"/>
<keyword evidence="1" id="KW-0812">Transmembrane</keyword>
<evidence type="ECO:0000256" key="1">
    <source>
        <dbReference type="SAM" id="Phobius"/>
    </source>
</evidence>
<evidence type="ECO:0008006" key="4">
    <source>
        <dbReference type="Google" id="ProtNLM"/>
    </source>
</evidence>
<keyword evidence="1" id="KW-0472">Membrane</keyword>
<reference evidence="2" key="1">
    <citation type="journal article" date="2022" name="bioRxiv">
        <title>Sequencing and chromosome-scale assembly of the giantPleurodeles waltlgenome.</title>
        <authorList>
            <person name="Brown T."/>
            <person name="Elewa A."/>
            <person name="Iarovenko S."/>
            <person name="Subramanian E."/>
            <person name="Araus A.J."/>
            <person name="Petzold A."/>
            <person name="Susuki M."/>
            <person name="Suzuki K.-i.T."/>
            <person name="Hayashi T."/>
            <person name="Toyoda A."/>
            <person name="Oliveira C."/>
            <person name="Osipova E."/>
            <person name="Leigh N.D."/>
            <person name="Simon A."/>
            <person name="Yun M.H."/>
        </authorList>
    </citation>
    <scope>NUCLEOTIDE SEQUENCE</scope>
    <source>
        <strain evidence="2">20211129_DDA</strain>
        <tissue evidence="2">Liver</tissue>
    </source>
</reference>
<organism evidence="2 3">
    <name type="scientific">Pleurodeles waltl</name>
    <name type="common">Iberian ribbed newt</name>
    <dbReference type="NCBI Taxonomy" id="8319"/>
    <lineage>
        <taxon>Eukaryota</taxon>
        <taxon>Metazoa</taxon>
        <taxon>Chordata</taxon>
        <taxon>Craniata</taxon>
        <taxon>Vertebrata</taxon>
        <taxon>Euteleostomi</taxon>
        <taxon>Amphibia</taxon>
        <taxon>Batrachia</taxon>
        <taxon>Caudata</taxon>
        <taxon>Salamandroidea</taxon>
        <taxon>Salamandridae</taxon>
        <taxon>Pleurodelinae</taxon>
        <taxon>Pleurodeles</taxon>
    </lineage>
</organism>
<keyword evidence="1" id="KW-1133">Transmembrane helix</keyword>
<feature type="non-terminal residue" evidence="2">
    <location>
        <position position="1"/>
    </location>
</feature>
<proteinExistence type="predicted"/>
<sequence>FCMTFFFFFLCWSVVLIKCSCMWLRKKHTINPAFSWTFLVFSQVYICIKSTFCTTTEDMYYTFSKLQVAEKID</sequence>
<evidence type="ECO:0000313" key="3">
    <source>
        <dbReference type="Proteomes" id="UP001066276"/>
    </source>
</evidence>
<comment type="caution">
    <text evidence="2">The sequence shown here is derived from an EMBL/GenBank/DDBJ whole genome shotgun (WGS) entry which is preliminary data.</text>
</comment>
<dbReference type="EMBL" id="JANPWB010000013">
    <property type="protein sequence ID" value="KAJ1107623.1"/>
    <property type="molecule type" value="Genomic_DNA"/>
</dbReference>
<accession>A0AAV7N334</accession>
<dbReference type="Proteomes" id="UP001066276">
    <property type="component" value="Chromosome 9"/>
</dbReference>